<sequence>MFSVPLSGGGMIRLSLFISLLLTSVAVLADVQINIRGNIYIPPCTINNGQNIVVDFSNVDPGKVSADPQNTSQGKVAKTISISCPYNSGNPWIKVTGRVDNNSLMTDMTNLRIALYQGNNTSTRLTLGEGSGSGYRVTAGLDTTTSTFTFMSVLFRNGDLNGGAFSATASMSMIYN</sequence>
<dbReference type="Proteomes" id="UP000005056">
    <property type="component" value="Unassembled WGS sequence"/>
</dbReference>
<protein>
    <submittedName>
        <fullName evidence="2">Fimbrial protein</fullName>
    </submittedName>
</protein>
<evidence type="ECO:0000313" key="3">
    <source>
        <dbReference type="Proteomes" id="UP000005056"/>
    </source>
</evidence>
<dbReference type="InterPro" id="IPR005430">
    <property type="entry name" value="P_pili_tip_PapF"/>
</dbReference>
<reference evidence="2 3" key="1">
    <citation type="submission" date="2010-09" db="EMBL/GenBank/DDBJ databases">
        <authorList>
            <person name="Weinstock G."/>
            <person name="Sodergren E."/>
            <person name="Clifton S."/>
            <person name="Fulton L."/>
            <person name="Fulton B."/>
            <person name="Courtney L."/>
            <person name="Fronick C."/>
            <person name="Harrison M."/>
            <person name="Strong C."/>
            <person name="Farmer C."/>
            <person name="Delahaunty K."/>
            <person name="Markovic C."/>
            <person name="Hall O."/>
            <person name="Minx P."/>
            <person name="Tomlinson C."/>
            <person name="Mitreva M."/>
            <person name="Hou S."/>
            <person name="Chen J."/>
            <person name="Wollam A."/>
            <person name="Pepin K.H."/>
            <person name="Johnson M."/>
            <person name="Bhonagiri V."/>
            <person name="Zhang X."/>
            <person name="Suruliraj S."/>
            <person name="Warren W."/>
            <person name="Chinwalla A."/>
            <person name="Mardis E.R."/>
            <person name="Wilson R.K."/>
        </authorList>
    </citation>
    <scope>NUCLEOTIDE SEQUENCE [LARGE SCALE GENOMIC DNA]</scope>
    <source>
        <strain evidence="2 3">MS 85-1</strain>
    </source>
</reference>
<dbReference type="PANTHER" id="PTHR33420">
    <property type="entry name" value="FIMBRIAL SUBUNIT ELFA-RELATED"/>
    <property type="match status" value="1"/>
</dbReference>
<evidence type="ECO:0000313" key="2">
    <source>
        <dbReference type="EMBL" id="EFU32681.1"/>
    </source>
</evidence>
<accession>A0AAN3M4Y5</accession>
<dbReference type="Gene3D" id="2.60.40.1090">
    <property type="entry name" value="Fimbrial-type adhesion domain"/>
    <property type="match status" value="1"/>
</dbReference>
<proteinExistence type="predicted"/>
<dbReference type="PANTHER" id="PTHR33420:SF26">
    <property type="entry name" value="FIMBRIAL SUBUNIT"/>
    <property type="match status" value="1"/>
</dbReference>
<dbReference type="InterPro" id="IPR050263">
    <property type="entry name" value="Bact_Fimbrial_Adh_Pro"/>
</dbReference>
<organism evidence="2 3">
    <name type="scientific">Escherichia coli MS 85-1</name>
    <dbReference type="NCBI Taxonomy" id="679202"/>
    <lineage>
        <taxon>Bacteria</taxon>
        <taxon>Pseudomonadati</taxon>
        <taxon>Pseudomonadota</taxon>
        <taxon>Gammaproteobacteria</taxon>
        <taxon>Enterobacterales</taxon>
        <taxon>Enterobacteriaceae</taxon>
        <taxon>Escherichia</taxon>
    </lineage>
</organism>
<dbReference type="Pfam" id="PF00419">
    <property type="entry name" value="Fimbrial"/>
    <property type="match status" value="1"/>
</dbReference>
<dbReference type="EMBL" id="ADWQ01000062">
    <property type="protein sequence ID" value="EFU32681.1"/>
    <property type="molecule type" value="Genomic_DNA"/>
</dbReference>
<feature type="domain" description="Fimbrial-type adhesion" evidence="1">
    <location>
        <begin position="33"/>
        <end position="175"/>
    </location>
</feature>
<dbReference type="SUPFAM" id="SSF49401">
    <property type="entry name" value="Bacterial adhesins"/>
    <property type="match status" value="1"/>
</dbReference>
<dbReference type="InterPro" id="IPR008966">
    <property type="entry name" value="Adhesion_dom_sf"/>
</dbReference>
<name>A0AAN3M4Y5_ECOLX</name>
<comment type="caution">
    <text evidence="2">The sequence shown here is derived from an EMBL/GenBank/DDBJ whole genome shotgun (WGS) entry which is preliminary data.</text>
</comment>
<dbReference type="InterPro" id="IPR036937">
    <property type="entry name" value="Adhesion_dom_fimbrial_sf"/>
</dbReference>
<dbReference type="PRINTS" id="PR01613">
    <property type="entry name" value="FIMBRIALPAPF"/>
</dbReference>
<dbReference type="InterPro" id="IPR000259">
    <property type="entry name" value="Adhesion_dom_fimbrial"/>
</dbReference>
<dbReference type="GO" id="GO:0043709">
    <property type="term" value="P:cell adhesion involved in single-species biofilm formation"/>
    <property type="evidence" value="ECO:0007669"/>
    <property type="project" value="TreeGrafter"/>
</dbReference>
<evidence type="ECO:0000259" key="1">
    <source>
        <dbReference type="Pfam" id="PF00419"/>
    </source>
</evidence>
<dbReference type="AlphaFoldDB" id="A0AAN3M4Y5"/>
<dbReference type="GO" id="GO:0009289">
    <property type="term" value="C:pilus"/>
    <property type="evidence" value="ECO:0007669"/>
    <property type="project" value="InterPro"/>
</dbReference>
<gene>
    <name evidence="2" type="ORF">HMPREF9350_05487</name>
</gene>